<dbReference type="GO" id="GO:0098024">
    <property type="term" value="C:virus tail, fiber"/>
    <property type="evidence" value="ECO:0007669"/>
    <property type="project" value="UniProtKB-KW"/>
</dbReference>
<dbReference type="PANTHER" id="PTHR35191">
    <property type="entry name" value="PROPHAGE SIDE TAIL FIBER PROTEIN HOMOLOG STFQ-RELATED"/>
    <property type="match status" value="1"/>
</dbReference>
<sequence>MQDYTPLGSTATTTVKDGILNHEKNINALRSTYSGTSFPTENLVVGMKCYRTDLGKTYTYNGEAWDDSVNTASLTVSGETSVPTPSIENNSKTIANTEFVHGVVSDLVNGAPTALDTLQELATALGNDPNFSTTILNKIGEKESKTDAQIEHKRLQDAIPTDYVQSVTELNGKVTVTKGSGESTTFNAGLLVVDSDGDIVLKR</sequence>
<organism evidence="3">
    <name type="scientific">Myoviridae sp. ctAca11</name>
    <dbReference type="NCBI Taxonomy" id="2825043"/>
    <lineage>
        <taxon>Viruses</taxon>
        <taxon>Duplodnaviria</taxon>
        <taxon>Heunggongvirae</taxon>
        <taxon>Uroviricota</taxon>
        <taxon>Caudoviricetes</taxon>
    </lineage>
</organism>
<keyword evidence="2" id="KW-0945">Host-virus interaction</keyword>
<dbReference type="InterPro" id="IPR051934">
    <property type="entry name" value="Phage_Tail_Fiber_Structural"/>
</dbReference>
<dbReference type="GO" id="GO:0019062">
    <property type="term" value="P:virion attachment to host cell"/>
    <property type="evidence" value="ECO:0007669"/>
    <property type="project" value="UniProtKB-KW"/>
</dbReference>
<dbReference type="EMBL" id="BK015590">
    <property type="protein sequence ID" value="DAE14644.1"/>
    <property type="molecule type" value="Genomic_DNA"/>
</dbReference>
<evidence type="ECO:0000256" key="1">
    <source>
        <dbReference type="ARBA" id="ARBA00022672"/>
    </source>
</evidence>
<accession>A0A8S5Q822</accession>
<name>A0A8S5Q822_9CAUD</name>
<keyword evidence="1" id="KW-1230">Viral tail fiber protein</keyword>
<evidence type="ECO:0000256" key="2">
    <source>
        <dbReference type="ARBA" id="ARBA00022804"/>
    </source>
</evidence>
<dbReference type="PANTHER" id="PTHR35191:SF1">
    <property type="entry name" value="PROPHAGE SIDE TAIL FIBER PROTEIN HOMOLOG STFQ-RELATED"/>
    <property type="match status" value="1"/>
</dbReference>
<keyword evidence="2" id="KW-1160">Virus entry into host cell</keyword>
<reference evidence="3" key="1">
    <citation type="journal article" date="2021" name="Proc. Natl. Acad. Sci. U.S.A.">
        <title>A Catalog of Tens of Thousands of Viruses from Human Metagenomes Reveals Hidden Associations with Chronic Diseases.</title>
        <authorList>
            <person name="Tisza M.J."/>
            <person name="Buck C.B."/>
        </authorList>
    </citation>
    <scope>NUCLEOTIDE SEQUENCE</scope>
    <source>
        <strain evidence="3">CtAca11</strain>
    </source>
</reference>
<protein>
    <submittedName>
        <fullName evidence="3">Baseplate wedge protein</fullName>
    </submittedName>
</protein>
<keyword evidence="1" id="KW-1227">Viral tail protein</keyword>
<keyword evidence="1" id="KW-0946">Virion</keyword>
<evidence type="ECO:0000313" key="3">
    <source>
        <dbReference type="EMBL" id="DAE14644.1"/>
    </source>
</evidence>
<proteinExistence type="predicted"/>
<keyword evidence="2" id="KW-1161">Viral attachment to host cell</keyword>